<evidence type="ECO:0000313" key="3">
    <source>
        <dbReference type="Proteomes" id="UP001304650"/>
    </source>
</evidence>
<dbReference type="AlphaFoldDB" id="A0AA96RM90"/>
<sequence>MPLASLTISSNQPLHAHFEGNLLGGAVVIEAHGSRAETSSWQAHTPYRPLSQGRDAELVKLKAVPYYLWGNRGVGEMAVWIRHT</sequence>
<evidence type="ECO:0000313" key="2">
    <source>
        <dbReference type="EMBL" id="WNR46204.1"/>
    </source>
</evidence>
<dbReference type="Proteomes" id="UP001304650">
    <property type="component" value="Chromosome"/>
</dbReference>
<dbReference type="EMBL" id="CP130319">
    <property type="protein sequence ID" value="WNR46204.1"/>
    <property type="molecule type" value="Genomic_DNA"/>
</dbReference>
<dbReference type="KEGG" id="proo:MJB10_08965"/>
<organism evidence="2 3">
    <name type="scientific">Paenibacillus roseopurpureus</name>
    <dbReference type="NCBI Taxonomy" id="2918901"/>
    <lineage>
        <taxon>Bacteria</taxon>
        <taxon>Bacillati</taxon>
        <taxon>Bacillota</taxon>
        <taxon>Bacilli</taxon>
        <taxon>Bacillales</taxon>
        <taxon>Paenibacillaceae</taxon>
        <taxon>Paenibacillus</taxon>
    </lineage>
</organism>
<dbReference type="RefSeq" id="WP_314803702.1">
    <property type="nucleotide sequence ID" value="NZ_CP130319.1"/>
</dbReference>
<accession>A0AA96RM90</accession>
<gene>
    <name evidence="2" type="ORF">MJB10_08965</name>
</gene>
<reference evidence="2" key="1">
    <citation type="submission" date="2022-02" db="EMBL/GenBank/DDBJ databases">
        <title>Paenibacillus sp. MBLB1832 Whole Genome Shotgun Sequencing.</title>
        <authorList>
            <person name="Hwang C.Y."/>
            <person name="Cho E.-S."/>
            <person name="Seo M.-J."/>
        </authorList>
    </citation>
    <scope>NUCLEOTIDE SEQUENCE</scope>
    <source>
        <strain evidence="2">MBLB1832</strain>
    </source>
</reference>
<dbReference type="Pfam" id="PF20737">
    <property type="entry name" value="Glyco_hydro127C"/>
    <property type="match status" value="1"/>
</dbReference>
<dbReference type="InterPro" id="IPR049049">
    <property type="entry name" value="Beta-AFase-like_GH127_C"/>
</dbReference>
<protein>
    <recommendedName>
        <fullName evidence="1">Non-reducing end beta-L-arabinofuranosidase-like GH127 C-terminal domain-containing protein</fullName>
    </recommendedName>
</protein>
<evidence type="ECO:0000259" key="1">
    <source>
        <dbReference type="Pfam" id="PF20737"/>
    </source>
</evidence>
<keyword evidence="3" id="KW-1185">Reference proteome</keyword>
<proteinExistence type="predicted"/>
<feature type="domain" description="Non-reducing end beta-L-arabinofuranosidase-like GH127 C-terminal" evidence="1">
    <location>
        <begin position="48"/>
        <end position="82"/>
    </location>
</feature>
<name>A0AA96RM90_9BACL</name>